<dbReference type="EMBL" id="JBHSIT010000008">
    <property type="protein sequence ID" value="MFC4910848.1"/>
    <property type="molecule type" value="Genomic_DNA"/>
</dbReference>
<evidence type="ECO:0008006" key="3">
    <source>
        <dbReference type="Google" id="ProtNLM"/>
    </source>
</evidence>
<evidence type="ECO:0000313" key="2">
    <source>
        <dbReference type="Proteomes" id="UP001595872"/>
    </source>
</evidence>
<keyword evidence="2" id="KW-1185">Reference proteome</keyword>
<proteinExistence type="predicted"/>
<protein>
    <recommendedName>
        <fullName evidence="3">Glycosyl transferase family 28 C-terminal domain-containing protein</fullName>
    </recommendedName>
</protein>
<sequence length="274" mass="30115">MIACYARGAGLGHLTRVRAALRALGREDEPVALVSGSPFVQRGAPGWDVVPSLDDVRADEVWIDAFPAGINGELEIPDGRRVVHLARLLRWPVYEKLLPAVRPRFDVTYVCEPLAPAHEAFLRDVSDELKPLKLVDPPARCDVQVDGWLIVHSGPDDEIRELVGYALDMAAAEGASPTFTLIAPRRPDGLPAQVVHHDVYPAWPLGARAERIVTAGGFNAVRQFAPWRERHRIMPFPRRLDDQFARAARVRAETGLEDVGLRSTSGTGPRPATS</sequence>
<organism evidence="1 2">
    <name type="scientific">Actinomadura gamaensis</name>
    <dbReference type="NCBI Taxonomy" id="1763541"/>
    <lineage>
        <taxon>Bacteria</taxon>
        <taxon>Bacillati</taxon>
        <taxon>Actinomycetota</taxon>
        <taxon>Actinomycetes</taxon>
        <taxon>Streptosporangiales</taxon>
        <taxon>Thermomonosporaceae</taxon>
        <taxon>Actinomadura</taxon>
    </lineage>
</organism>
<name>A0ABV9U303_9ACTN</name>
<evidence type="ECO:0000313" key="1">
    <source>
        <dbReference type="EMBL" id="MFC4910848.1"/>
    </source>
</evidence>
<reference evidence="2" key="1">
    <citation type="journal article" date="2019" name="Int. J. Syst. Evol. Microbiol.">
        <title>The Global Catalogue of Microorganisms (GCM) 10K type strain sequencing project: providing services to taxonomists for standard genome sequencing and annotation.</title>
        <authorList>
            <consortium name="The Broad Institute Genomics Platform"/>
            <consortium name="The Broad Institute Genome Sequencing Center for Infectious Disease"/>
            <person name="Wu L."/>
            <person name="Ma J."/>
        </authorList>
    </citation>
    <scope>NUCLEOTIDE SEQUENCE [LARGE SCALE GENOMIC DNA]</scope>
    <source>
        <strain evidence="2">KLKA75</strain>
    </source>
</reference>
<accession>A0ABV9U303</accession>
<dbReference type="Proteomes" id="UP001595872">
    <property type="component" value="Unassembled WGS sequence"/>
</dbReference>
<comment type="caution">
    <text evidence="1">The sequence shown here is derived from an EMBL/GenBank/DDBJ whole genome shotgun (WGS) entry which is preliminary data.</text>
</comment>
<gene>
    <name evidence="1" type="ORF">ACFPCY_26290</name>
</gene>
<dbReference type="RefSeq" id="WP_378259502.1">
    <property type="nucleotide sequence ID" value="NZ_JBHSIT010000008.1"/>
</dbReference>